<dbReference type="RefSeq" id="WP_301591424.1">
    <property type="nucleotide sequence ID" value="NZ_JAPFQI010000015.1"/>
</dbReference>
<dbReference type="Pfam" id="PF03981">
    <property type="entry name" value="Ubiq_cyt_C_chap"/>
    <property type="match status" value="1"/>
</dbReference>
<evidence type="ECO:0000313" key="4">
    <source>
        <dbReference type="EMBL" id="MCW8087245.1"/>
    </source>
</evidence>
<evidence type="ECO:0000256" key="2">
    <source>
        <dbReference type="ARBA" id="ARBA00006436"/>
    </source>
</evidence>
<dbReference type="Proteomes" id="UP001526430">
    <property type="component" value="Unassembled WGS sequence"/>
</dbReference>
<dbReference type="PANTHER" id="PTHR12184:SF1">
    <property type="entry name" value="UBIQUINOL-CYTOCHROME-C REDUCTASE COMPLEX ASSEMBLY FACTOR 1"/>
    <property type="match status" value="1"/>
</dbReference>
<dbReference type="InterPro" id="IPR007129">
    <property type="entry name" value="Ubiqinol_cyt_c_chaperone_CPB3"/>
</dbReference>
<gene>
    <name evidence="4" type="ORF">OF850_16545</name>
</gene>
<reference evidence="4 5" key="1">
    <citation type="submission" date="2022-10" db="EMBL/GenBank/DDBJ databases">
        <title>Roseococcus glaciei nov., sp. nov., isolated from glacier.</title>
        <authorList>
            <person name="Liu Q."/>
            <person name="Xin Y.-H."/>
        </authorList>
    </citation>
    <scope>NUCLEOTIDE SEQUENCE [LARGE SCALE GENOMIC DNA]</scope>
    <source>
        <strain evidence="4 5">MDT2-1-1</strain>
    </source>
</reference>
<dbReference type="PANTHER" id="PTHR12184">
    <property type="entry name" value="UBIQUINOL-CYTOCHROME C REDUCTASE COMPLEX ASSEMBLY FACTOR 1 FAMILY MEMBER"/>
    <property type="match status" value="1"/>
</dbReference>
<keyword evidence="5" id="KW-1185">Reference proteome</keyword>
<feature type="domain" description="Ubiquinol-cytochrome c chaperone" evidence="3">
    <location>
        <begin position="37"/>
        <end position="175"/>
    </location>
</feature>
<organism evidence="4 5">
    <name type="scientific">Sabulicella glaciei</name>
    <dbReference type="NCBI Taxonomy" id="2984948"/>
    <lineage>
        <taxon>Bacteria</taxon>
        <taxon>Pseudomonadati</taxon>
        <taxon>Pseudomonadota</taxon>
        <taxon>Alphaproteobacteria</taxon>
        <taxon>Acetobacterales</taxon>
        <taxon>Acetobacteraceae</taxon>
        <taxon>Sabulicella</taxon>
    </lineage>
</organism>
<comment type="caution">
    <text evidence="4">The sequence shown here is derived from an EMBL/GenBank/DDBJ whole genome shotgun (WGS) entry which is preliminary data.</text>
</comment>
<sequence>MGFASLFRRPPFEREGFLLYGAAVAAARAPGLYAGIGVPDTAAGRFEMVCLHTGLLIRRIRAEATERTDRLAQAVFDAMFADMDVNLREMGISDLAVGKRVKMLWEGFHGRATAYDAALEAGDEAALAASLARNAWVKAEPPPGAPEALARHAAAVAAHLATQPIEGFARGEARFP</sequence>
<comment type="similarity">
    <text evidence="1">Belongs to the CBP3 family.</text>
</comment>
<dbReference type="EMBL" id="JAPFQI010000015">
    <property type="protein sequence ID" value="MCW8087245.1"/>
    <property type="molecule type" value="Genomic_DNA"/>
</dbReference>
<protein>
    <submittedName>
        <fullName evidence="4">Ubiquinol-cytochrome C chaperone</fullName>
    </submittedName>
</protein>
<accession>A0ABT3NYP7</accession>
<comment type="similarity">
    <text evidence="2">Belongs to the UPF0174 family.</text>
</comment>
<evidence type="ECO:0000256" key="1">
    <source>
        <dbReference type="ARBA" id="ARBA00006407"/>
    </source>
</evidence>
<proteinExistence type="inferred from homology"/>
<name>A0ABT3NYP7_9PROT</name>
<evidence type="ECO:0000259" key="3">
    <source>
        <dbReference type="Pfam" id="PF03981"/>
    </source>
</evidence>
<evidence type="ECO:0000313" key="5">
    <source>
        <dbReference type="Proteomes" id="UP001526430"/>
    </source>
</evidence>
<dbReference type="InterPro" id="IPR021150">
    <property type="entry name" value="Ubiq_cyt_c_chap"/>
</dbReference>